<dbReference type="CDD" id="cd06261">
    <property type="entry name" value="TM_PBP2"/>
    <property type="match status" value="1"/>
</dbReference>
<evidence type="ECO:0000313" key="13">
    <source>
        <dbReference type="Proteomes" id="UP000319941"/>
    </source>
</evidence>
<dbReference type="GO" id="GO:0022857">
    <property type="term" value="F:transmembrane transporter activity"/>
    <property type="evidence" value="ECO:0007669"/>
    <property type="project" value="InterPro"/>
</dbReference>
<dbReference type="Gene3D" id="1.10.3720.10">
    <property type="entry name" value="MetI-like"/>
    <property type="match status" value="1"/>
</dbReference>
<dbReference type="GO" id="GO:0043190">
    <property type="term" value="C:ATP-binding cassette (ABC) transporter complex"/>
    <property type="evidence" value="ECO:0007669"/>
    <property type="project" value="InterPro"/>
</dbReference>
<gene>
    <name evidence="12" type="ORF">FQP86_15630</name>
</gene>
<comment type="subcellular location">
    <subcellularLocation>
        <location evidence="1">Cell inner membrane</location>
        <topology evidence="1">Multi-pass membrane protein</topology>
    </subcellularLocation>
    <subcellularLocation>
        <location evidence="10">Cell membrane</location>
        <topology evidence="10">Multi-pass membrane protein</topology>
    </subcellularLocation>
</comment>
<dbReference type="GO" id="GO:0006865">
    <property type="term" value="P:amino acid transport"/>
    <property type="evidence" value="ECO:0007669"/>
    <property type="project" value="UniProtKB-KW"/>
</dbReference>
<evidence type="ECO:0000256" key="3">
    <source>
        <dbReference type="ARBA" id="ARBA00022448"/>
    </source>
</evidence>
<keyword evidence="5" id="KW-0997">Cell inner membrane</keyword>
<dbReference type="PANTHER" id="PTHR30133">
    <property type="entry name" value="CATIONIC AMINO ACID TRANSPORTER, MEMBRANE COMPONENT"/>
    <property type="match status" value="1"/>
</dbReference>
<feature type="domain" description="ABC transmembrane type-1" evidence="11">
    <location>
        <begin position="15"/>
        <end position="219"/>
    </location>
</feature>
<sequence>MIDLQGYGPSLLAGAWVTVQLAVLAQLLAIMLGLLTATAKMSRSTPLRWIATLYTTVIRGVPDIVLMMLLFFGGQIGINMVTDWLYESYGFDVFVNVDEFTAGVITIGFIFGAYMGETFRGAFMAVDAGQVEAGRAYGMSDWKVFKRIRFPLMMRHALPGLGNNWMVLLKTTALVSVIGLVDMVRVASEAAKATHEPFTFLLPVAAGYLLIATVSEWGLARLKVRYNTGFGEASAWNN</sequence>
<dbReference type="OrthoDB" id="9815029at2"/>
<evidence type="ECO:0000256" key="9">
    <source>
        <dbReference type="ARBA" id="ARBA00023136"/>
    </source>
</evidence>
<organism evidence="12 13">
    <name type="scientific">Cobetia crustatorum</name>
    <dbReference type="NCBI Taxonomy" id="553385"/>
    <lineage>
        <taxon>Bacteria</taxon>
        <taxon>Pseudomonadati</taxon>
        <taxon>Pseudomonadota</taxon>
        <taxon>Gammaproteobacteria</taxon>
        <taxon>Oceanospirillales</taxon>
        <taxon>Halomonadaceae</taxon>
        <taxon>Cobetia</taxon>
    </lineage>
</organism>
<evidence type="ECO:0000256" key="6">
    <source>
        <dbReference type="ARBA" id="ARBA00022692"/>
    </source>
</evidence>
<comment type="similarity">
    <text evidence="2">Belongs to the binding-protein-dependent transport system permease family. HisMQ subfamily.</text>
</comment>
<evidence type="ECO:0000256" key="10">
    <source>
        <dbReference type="RuleBase" id="RU363032"/>
    </source>
</evidence>
<evidence type="ECO:0000259" key="11">
    <source>
        <dbReference type="PROSITE" id="PS50928"/>
    </source>
</evidence>
<keyword evidence="3 10" id="KW-0813">Transport</keyword>
<keyword evidence="8 10" id="KW-1133">Transmembrane helix</keyword>
<evidence type="ECO:0000256" key="1">
    <source>
        <dbReference type="ARBA" id="ARBA00004429"/>
    </source>
</evidence>
<dbReference type="EMBL" id="VNFH01000012">
    <property type="protein sequence ID" value="TVU67801.1"/>
    <property type="molecule type" value="Genomic_DNA"/>
</dbReference>
<evidence type="ECO:0000256" key="5">
    <source>
        <dbReference type="ARBA" id="ARBA00022519"/>
    </source>
</evidence>
<keyword evidence="13" id="KW-1185">Reference proteome</keyword>
<dbReference type="Proteomes" id="UP000319941">
    <property type="component" value="Unassembled WGS sequence"/>
</dbReference>
<comment type="caution">
    <text evidence="12">The sequence shown here is derived from an EMBL/GenBank/DDBJ whole genome shotgun (WGS) entry which is preliminary data.</text>
</comment>
<feature type="transmembrane region" description="Helical" evidence="10">
    <location>
        <begin position="157"/>
        <end position="180"/>
    </location>
</feature>
<keyword evidence="9 10" id="KW-0472">Membrane</keyword>
<keyword evidence="7" id="KW-0029">Amino-acid transport</keyword>
<dbReference type="InterPro" id="IPR051613">
    <property type="entry name" value="ABC_transp_permease_HisMQ"/>
</dbReference>
<proteinExistence type="inferred from homology"/>
<dbReference type="PROSITE" id="PS50928">
    <property type="entry name" value="ABC_TM1"/>
    <property type="match status" value="1"/>
</dbReference>
<name>A0A558HF82_9GAMM</name>
<evidence type="ECO:0000256" key="2">
    <source>
        <dbReference type="ARBA" id="ARBA00010072"/>
    </source>
</evidence>
<dbReference type="InterPro" id="IPR000515">
    <property type="entry name" value="MetI-like"/>
</dbReference>
<reference evidence="12 13" key="1">
    <citation type="submission" date="2019-07" db="EMBL/GenBank/DDBJ databases">
        <title>Diversity of Bacteria from Kongsfjorden, Arctic.</title>
        <authorList>
            <person name="Yu Y."/>
        </authorList>
    </citation>
    <scope>NUCLEOTIDE SEQUENCE [LARGE SCALE GENOMIC DNA]</scope>
    <source>
        <strain evidence="12 13">SM1923</strain>
    </source>
</reference>
<dbReference type="NCBIfam" id="TIGR01726">
    <property type="entry name" value="HEQRo_perm_3TM"/>
    <property type="match status" value="1"/>
</dbReference>
<evidence type="ECO:0000256" key="7">
    <source>
        <dbReference type="ARBA" id="ARBA00022970"/>
    </source>
</evidence>
<keyword evidence="6 10" id="KW-0812">Transmembrane</keyword>
<evidence type="ECO:0000256" key="4">
    <source>
        <dbReference type="ARBA" id="ARBA00022475"/>
    </source>
</evidence>
<dbReference type="InterPro" id="IPR010065">
    <property type="entry name" value="AA_ABC_transptr_permease_3TM"/>
</dbReference>
<evidence type="ECO:0000313" key="12">
    <source>
        <dbReference type="EMBL" id="TVU67801.1"/>
    </source>
</evidence>
<feature type="transmembrane region" description="Helical" evidence="10">
    <location>
        <begin position="12"/>
        <end position="37"/>
    </location>
</feature>
<protein>
    <submittedName>
        <fullName evidence="12">ABC transporter permease</fullName>
    </submittedName>
</protein>
<feature type="transmembrane region" description="Helical" evidence="10">
    <location>
        <begin position="49"/>
        <end position="73"/>
    </location>
</feature>
<accession>A0A558HF82</accession>
<dbReference type="SUPFAM" id="SSF161098">
    <property type="entry name" value="MetI-like"/>
    <property type="match status" value="1"/>
</dbReference>
<keyword evidence="4" id="KW-1003">Cell membrane</keyword>
<evidence type="ECO:0000256" key="8">
    <source>
        <dbReference type="ARBA" id="ARBA00022989"/>
    </source>
</evidence>
<dbReference type="RefSeq" id="WP_024953092.1">
    <property type="nucleotide sequence ID" value="NZ_CAWOWR010000024.1"/>
</dbReference>
<dbReference type="PANTHER" id="PTHR30133:SF4">
    <property type="entry name" value="ARGININE_ORNITHINE TRANSPORT PROTEIN AOTQ"/>
    <property type="match status" value="1"/>
</dbReference>
<dbReference type="Pfam" id="PF00528">
    <property type="entry name" value="BPD_transp_1"/>
    <property type="match status" value="1"/>
</dbReference>
<feature type="transmembrane region" description="Helical" evidence="10">
    <location>
        <begin position="93"/>
        <end position="114"/>
    </location>
</feature>
<dbReference type="InterPro" id="IPR035906">
    <property type="entry name" value="MetI-like_sf"/>
</dbReference>
<feature type="transmembrane region" description="Helical" evidence="10">
    <location>
        <begin position="200"/>
        <end position="220"/>
    </location>
</feature>
<dbReference type="STRING" id="553385.GCA_000591415_03319"/>
<dbReference type="AlphaFoldDB" id="A0A558HF82"/>